<evidence type="ECO:0000256" key="4">
    <source>
        <dbReference type="ARBA" id="ARBA00022737"/>
    </source>
</evidence>
<keyword evidence="6" id="KW-0472">Membrane</keyword>
<dbReference type="Pfam" id="PF00530">
    <property type="entry name" value="SRCR"/>
    <property type="match status" value="2"/>
</dbReference>
<feature type="non-terminal residue" evidence="10">
    <location>
        <position position="1"/>
    </location>
</feature>
<accession>A0A8J1UJ78</accession>
<dbReference type="PRINTS" id="PR00258">
    <property type="entry name" value="SPERACTRCPTR"/>
</dbReference>
<dbReference type="FunFam" id="3.10.250.10:FF:000016">
    <property type="entry name" value="Scavenger receptor cysteine-rich protein type 12"/>
    <property type="match status" value="1"/>
</dbReference>
<dbReference type="PANTHER" id="PTHR19331:SF465">
    <property type="entry name" value="EGG PEPTIDE SPERACT RECEPTOR"/>
    <property type="match status" value="1"/>
</dbReference>
<dbReference type="PROSITE" id="PS50287">
    <property type="entry name" value="SRCR_2"/>
    <property type="match status" value="2"/>
</dbReference>
<keyword evidence="5" id="KW-1133">Transmembrane helix</keyword>
<organism evidence="10 11">
    <name type="scientific">Owenia fusiformis</name>
    <name type="common">Polychaete worm</name>
    <dbReference type="NCBI Taxonomy" id="6347"/>
    <lineage>
        <taxon>Eukaryota</taxon>
        <taxon>Metazoa</taxon>
        <taxon>Spiralia</taxon>
        <taxon>Lophotrochozoa</taxon>
        <taxon>Annelida</taxon>
        <taxon>Polychaeta</taxon>
        <taxon>Sedentaria</taxon>
        <taxon>Canalipalpata</taxon>
        <taxon>Sabellida</taxon>
        <taxon>Oweniida</taxon>
        <taxon>Oweniidae</taxon>
        <taxon>Owenia</taxon>
    </lineage>
</organism>
<keyword evidence="2" id="KW-0812">Transmembrane</keyword>
<proteinExistence type="predicted"/>
<dbReference type="Gene3D" id="3.10.250.10">
    <property type="entry name" value="SRCR-like domain"/>
    <property type="match status" value="2"/>
</dbReference>
<evidence type="ECO:0000256" key="1">
    <source>
        <dbReference type="ARBA" id="ARBA00004167"/>
    </source>
</evidence>
<feature type="disulfide bond" evidence="9">
    <location>
        <begin position="246"/>
        <end position="256"/>
    </location>
</feature>
<evidence type="ECO:0000256" key="6">
    <source>
        <dbReference type="ARBA" id="ARBA00023136"/>
    </source>
</evidence>
<evidence type="ECO:0000256" key="7">
    <source>
        <dbReference type="ARBA" id="ARBA00023157"/>
    </source>
</evidence>
<comment type="caution">
    <text evidence="10">The sequence shown here is derived from an EMBL/GenBank/DDBJ whole genome shotgun (WGS) entry which is preliminary data.</text>
</comment>
<keyword evidence="4" id="KW-0677">Repeat</keyword>
<reference evidence="10" key="1">
    <citation type="submission" date="2022-03" db="EMBL/GenBank/DDBJ databases">
        <authorList>
            <person name="Martin C."/>
        </authorList>
    </citation>
    <scope>NUCLEOTIDE SEQUENCE</scope>
</reference>
<dbReference type="SMART" id="SM00202">
    <property type="entry name" value="SR"/>
    <property type="match status" value="2"/>
</dbReference>
<sequence length="422" mass="48506">ISLVKYQMKRYDSWYEVILLNKRLGINPDIVMIVYIVLFILNAATVQAVLDFDVRLSGELAPQGQGRVQVFKKNWWQRVCNFEWDRNDAKVICRQLGYDPERSETPQYKSDRVRDRMNYKWGREQGGRIYGIHNVNCTGNETYIGQCKIGKWHFRDPKCRRNHDAVAICKKDESDRMIRVKPTGVIELKHDGVWGMVCLFYHWSFARKKALSNVICKQLGFDFGLPTYKVQGINYRFPVSIYNILCKGTEKNLQECEIFHKVDENDCRYGLLTIECEPKFRLYQEMNMPSGIKSGVLMVHISDTWYAVGSPNLAYRGCKWLGLKTLYARTLGTVQLNTSSIAGKTVANMLCESDELSQCLKITLTAPSPGDLRSPALRYVTACPDKPDKAVSEAVIRLNESSHGNLEVFVNDTWYLVCHFNG</sequence>
<dbReference type="PANTHER" id="PTHR19331">
    <property type="entry name" value="SCAVENGER RECEPTOR DOMAIN-CONTAINING"/>
    <property type="match status" value="1"/>
</dbReference>
<gene>
    <name evidence="10" type="ORF">OFUS_LOCUS18075</name>
</gene>
<dbReference type="InterPro" id="IPR001190">
    <property type="entry name" value="SRCR"/>
</dbReference>
<comment type="subcellular location">
    <subcellularLocation>
        <location evidence="1">Membrane</location>
        <topology evidence="1">Single-pass membrane protein</topology>
    </subcellularLocation>
</comment>
<evidence type="ECO:0000313" key="10">
    <source>
        <dbReference type="EMBL" id="CAH1793195.1"/>
    </source>
</evidence>
<keyword evidence="3" id="KW-0732">Signal</keyword>
<evidence type="ECO:0000256" key="9">
    <source>
        <dbReference type="PROSITE-ProRule" id="PRU00196"/>
    </source>
</evidence>
<keyword evidence="11" id="KW-1185">Reference proteome</keyword>
<dbReference type="OrthoDB" id="10066015at2759"/>
<evidence type="ECO:0000256" key="5">
    <source>
        <dbReference type="ARBA" id="ARBA00022989"/>
    </source>
</evidence>
<dbReference type="InterPro" id="IPR036772">
    <property type="entry name" value="SRCR-like_dom_sf"/>
</dbReference>
<evidence type="ECO:0000313" key="11">
    <source>
        <dbReference type="Proteomes" id="UP000749559"/>
    </source>
</evidence>
<evidence type="ECO:0000256" key="8">
    <source>
        <dbReference type="ARBA" id="ARBA00023180"/>
    </source>
</evidence>
<dbReference type="SUPFAM" id="SSF56487">
    <property type="entry name" value="SRCR-like"/>
    <property type="match status" value="2"/>
</dbReference>
<dbReference type="Proteomes" id="UP000749559">
    <property type="component" value="Unassembled WGS sequence"/>
</dbReference>
<evidence type="ECO:0000256" key="3">
    <source>
        <dbReference type="ARBA" id="ARBA00022729"/>
    </source>
</evidence>
<dbReference type="AlphaFoldDB" id="A0A8J1UJ78"/>
<feature type="non-terminal residue" evidence="10">
    <location>
        <position position="422"/>
    </location>
</feature>
<dbReference type="EMBL" id="CAIIXF020000008">
    <property type="protein sequence ID" value="CAH1793195.1"/>
    <property type="molecule type" value="Genomic_DNA"/>
</dbReference>
<dbReference type="GO" id="GO:0016020">
    <property type="term" value="C:membrane"/>
    <property type="evidence" value="ECO:0007669"/>
    <property type="project" value="UniProtKB-SubCell"/>
</dbReference>
<name>A0A8J1UJ78_OWEFU</name>
<evidence type="ECO:0000256" key="2">
    <source>
        <dbReference type="ARBA" id="ARBA00022692"/>
    </source>
</evidence>
<protein>
    <submittedName>
        <fullName evidence="10">Uncharacterized protein</fullName>
    </submittedName>
</protein>
<keyword evidence="8" id="KW-0325">Glycoprotein</keyword>
<keyword evidence="7 9" id="KW-1015">Disulfide bond</keyword>
<feature type="disulfide bond" evidence="9">
    <location>
        <begin position="137"/>
        <end position="147"/>
    </location>
</feature>
<comment type="caution">
    <text evidence="9">Lacks conserved residue(s) required for the propagation of feature annotation.</text>
</comment>